<dbReference type="AlphaFoldDB" id="B9Z7J5"/>
<keyword evidence="2" id="KW-0812">Transmembrane</keyword>
<evidence type="ECO:0000313" key="3">
    <source>
        <dbReference type="EMBL" id="EEG07131.1"/>
    </source>
</evidence>
<feature type="transmembrane region" description="Helical" evidence="2">
    <location>
        <begin position="110"/>
        <end position="136"/>
    </location>
</feature>
<evidence type="ECO:0000256" key="1">
    <source>
        <dbReference type="SAM" id="MobiDB-lite"/>
    </source>
</evidence>
<sequence>MSDFFTSPPGTITPTSPPQPRQVSAAHGWRWIVESFLIVRDQPLTWALFALAYFGLHLLVSSLPMIGGLLAFLLGPLFAGGFVLAAARAEHHDELGVADLFGGFRRAGQALFGVGLLYLALLLAALLGFGLLLRLLGGTVPTPEMMSAPGHVGTMMASMLLGGVIVFVVNLAYWFAPALVVQNGLAAWPALKLSIRAGLANWPAVLTCGLMLTVLFVLAALPLFLGLLLWFPVVYVTGYTAWKDVFGQP</sequence>
<keyword evidence="2" id="KW-1133">Transmembrane helix</keyword>
<protein>
    <recommendedName>
        <fullName evidence="5">Transmembrane protein</fullName>
    </recommendedName>
</protein>
<name>B9Z7J5_9NEIS</name>
<dbReference type="NCBIfam" id="NF041043">
    <property type="entry name" value="BPSS1780_fam"/>
    <property type="match status" value="1"/>
</dbReference>
<evidence type="ECO:0000256" key="2">
    <source>
        <dbReference type="SAM" id="Phobius"/>
    </source>
</evidence>
<dbReference type="InterPro" id="IPR047798">
    <property type="entry name" value="BPSS1780-like"/>
</dbReference>
<feature type="compositionally biased region" description="Low complexity" evidence="1">
    <location>
        <begin position="1"/>
        <end position="14"/>
    </location>
</feature>
<comment type="caution">
    <text evidence="3">The sequence shown here is derived from an EMBL/GenBank/DDBJ whole genome shotgun (WGS) entry which is preliminary data.</text>
</comment>
<dbReference type="EMBL" id="ACIS01000010">
    <property type="protein sequence ID" value="EEG07131.1"/>
    <property type="molecule type" value="Genomic_DNA"/>
</dbReference>
<feature type="transmembrane region" description="Helical" evidence="2">
    <location>
        <begin position="156"/>
        <end position="181"/>
    </location>
</feature>
<feature type="transmembrane region" description="Helical" evidence="2">
    <location>
        <begin position="202"/>
        <end position="231"/>
    </location>
</feature>
<proteinExistence type="predicted"/>
<reference evidence="3 4" key="1">
    <citation type="submission" date="2009-02" db="EMBL/GenBank/DDBJ databases">
        <title>Sequencing of the draft genome and assembly of Lutiella nitroferrum 2002.</title>
        <authorList>
            <consortium name="US DOE Joint Genome Institute (JGI-PGF)"/>
            <person name="Lucas S."/>
            <person name="Copeland A."/>
            <person name="Lapidus A."/>
            <person name="Glavina del Rio T."/>
            <person name="Tice H."/>
            <person name="Bruce D."/>
            <person name="Goodwin L."/>
            <person name="Pitluck S."/>
            <person name="Larimer F."/>
            <person name="Land M.L."/>
            <person name="Hauser L."/>
            <person name="Coates J.D."/>
        </authorList>
    </citation>
    <scope>NUCLEOTIDE SEQUENCE [LARGE SCALE GENOMIC DNA]</scope>
    <source>
        <strain evidence="3 4">2002</strain>
    </source>
</reference>
<accession>B9Z7J5</accession>
<dbReference type="eggNOG" id="COG5473">
    <property type="taxonomic scope" value="Bacteria"/>
</dbReference>
<keyword evidence="4" id="KW-1185">Reference proteome</keyword>
<evidence type="ECO:0008006" key="5">
    <source>
        <dbReference type="Google" id="ProtNLM"/>
    </source>
</evidence>
<feature type="transmembrane region" description="Helical" evidence="2">
    <location>
        <begin position="69"/>
        <end position="89"/>
    </location>
</feature>
<keyword evidence="2" id="KW-0472">Membrane</keyword>
<evidence type="ECO:0000313" key="4">
    <source>
        <dbReference type="Proteomes" id="UP000003165"/>
    </source>
</evidence>
<organism evidence="3 4">
    <name type="scientific">Pseudogulbenkiania ferrooxidans 2002</name>
    <dbReference type="NCBI Taxonomy" id="279714"/>
    <lineage>
        <taxon>Bacteria</taxon>
        <taxon>Pseudomonadati</taxon>
        <taxon>Pseudomonadota</taxon>
        <taxon>Betaproteobacteria</taxon>
        <taxon>Neisseriales</taxon>
        <taxon>Chromobacteriaceae</taxon>
        <taxon>Pseudogulbenkiania</taxon>
    </lineage>
</organism>
<dbReference type="Proteomes" id="UP000003165">
    <property type="component" value="Unassembled WGS sequence"/>
</dbReference>
<feature type="region of interest" description="Disordered" evidence="1">
    <location>
        <begin position="1"/>
        <end position="21"/>
    </location>
</feature>
<dbReference type="RefSeq" id="WP_008955350.1">
    <property type="nucleotide sequence ID" value="NZ_ACIS01000010.1"/>
</dbReference>
<gene>
    <name evidence="3" type="ORF">FuraDRAFT_3331</name>
</gene>